<name>A0AAW0G9Z6_9APHY</name>
<accession>A0AAW0G9Z6</accession>
<gene>
    <name evidence="2" type="ORF">QCA50_006821</name>
</gene>
<dbReference type="AlphaFoldDB" id="A0AAW0G9Z6"/>
<evidence type="ECO:0000256" key="1">
    <source>
        <dbReference type="SAM" id="MobiDB-lite"/>
    </source>
</evidence>
<keyword evidence="3" id="KW-1185">Reference proteome</keyword>
<sequence>MYSIASNVLFTLNEWFLMPYIANGSHRMSWKRTAQLMIVTFNPTAEVHRSKLNAQKQPPRSNRNTFQGLTSSIQPTSFPYQSLTIGMSNMVITRAFTQVMEKRVKSQARAEHAAIACFVPPPHLSFSTTPNRSP</sequence>
<evidence type="ECO:0000313" key="2">
    <source>
        <dbReference type="EMBL" id="KAK7690171.1"/>
    </source>
</evidence>
<proteinExistence type="predicted"/>
<dbReference type="Proteomes" id="UP001385951">
    <property type="component" value="Unassembled WGS sequence"/>
</dbReference>
<feature type="region of interest" description="Disordered" evidence="1">
    <location>
        <begin position="51"/>
        <end position="72"/>
    </location>
</feature>
<protein>
    <submittedName>
        <fullName evidence="2">Uncharacterized protein</fullName>
    </submittedName>
</protein>
<feature type="compositionally biased region" description="Polar residues" evidence="1">
    <location>
        <begin position="52"/>
        <end position="72"/>
    </location>
</feature>
<comment type="caution">
    <text evidence="2">The sequence shown here is derived from an EMBL/GenBank/DDBJ whole genome shotgun (WGS) entry which is preliminary data.</text>
</comment>
<reference evidence="2 3" key="1">
    <citation type="submission" date="2022-09" db="EMBL/GenBank/DDBJ databases">
        <authorList>
            <person name="Palmer J.M."/>
        </authorList>
    </citation>
    <scope>NUCLEOTIDE SEQUENCE [LARGE SCALE GENOMIC DNA]</scope>
    <source>
        <strain evidence="2 3">DSM 7382</strain>
    </source>
</reference>
<dbReference type="EMBL" id="JASBNA010000007">
    <property type="protein sequence ID" value="KAK7690171.1"/>
    <property type="molecule type" value="Genomic_DNA"/>
</dbReference>
<evidence type="ECO:0000313" key="3">
    <source>
        <dbReference type="Proteomes" id="UP001385951"/>
    </source>
</evidence>
<organism evidence="2 3">
    <name type="scientific">Cerrena zonata</name>
    <dbReference type="NCBI Taxonomy" id="2478898"/>
    <lineage>
        <taxon>Eukaryota</taxon>
        <taxon>Fungi</taxon>
        <taxon>Dikarya</taxon>
        <taxon>Basidiomycota</taxon>
        <taxon>Agaricomycotina</taxon>
        <taxon>Agaricomycetes</taxon>
        <taxon>Polyporales</taxon>
        <taxon>Cerrenaceae</taxon>
        <taxon>Cerrena</taxon>
    </lineage>
</organism>